<dbReference type="PANTHER" id="PTHR30578:SF0">
    <property type="entry name" value="ION-TRANSLOCATING OXIDOREDUCTASE COMPLEX SUBUNIT D"/>
    <property type="match status" value="1"/>
</dbReference>
<feature type="transmembrane region" description="Helical" evidence="10">
    <location>
        <begin position="241"/>
        <end position="261"/>
    </location>
</feature>
<comment type="function">
    <text evidence="10">Part of a membrane-bound complex that couples electron transfer with translocation of ions across the membrane.</text>
</comment>
<dbReference type="OrthoDB" id="9776359at2"/>
<keyword evidence="4 10" id="KW-0288">FMN</keyword>
<dbReference type="HAMAP" id="MF_00462">
    <property type="entry name" value="RsxD_RnfD"/>
    <property type="match status" value="1"/>
</dbReference>
<feature type="transmembrane region" description="Helical" evidence="10">
    <location>
        <begin position="20"/>
        <end position="38"/>
    </location>
</feature>
<comment type="subunit">
    <text evidence="10">The complex is composed of six subunits: RnfA, RnfB, RnfC, RnfD, RnfE and RnfG.</text>
</comment>
<evidence type="ECO:0000313" key="12">
    <source>
        <dbReference type="Proteomes" id="UP000182598"/>
    </source>
</evidence>
<keyword evidence="2 10" id="KW-0597">Phosphoprotein</keyword>
<keyword evidence="5 10" id="KW-0812">Transmembrane</keyword>
<accession>A0A0K6GWN7</accession>
<feature type="modified residue" description="FMN phosphoryl threonine" evidence="10">
    <location>
        <position position="187"/>
    </location>
</feature>
<feature type="transmembrane region" description="Helical" evidence="10">
    <location>
        <begin position="298"/>
        <end position="316"/>
    </location>
</feature>
<keyword evidence="7 10" id="KW-0249">Electron transport</keyword>
<evidence type="ECO:0000313" key="11">
    <source>
        <dbReference type="EMBL" id="CUA83137.1"/>
    </source>
</evidence>
<evidence type="ECO:0000256" key="8">
    <source>
        <dbReference type="ARBA" id="ARBA00022989"/>
    </source>
</evidence>
<proteinExistence type="inferred from homology"/>
<evidence type="ECO:0000256" key="10">
    <source>
        <dbReference type="HAMAP-Rule" id="MF_00462"/>
    </source>
</evidence>
<dbReference type="NCBIfam" id="TIGR01946">
    <property type="entry name" value="rnfD"/>
    <property type="match status" value="1"/>
</dbReference>
<sequence>MTFKIAASPHTHQRRTTQQVMRWVYLALIPGVLAQTYFFGFGVYIQLALALLTAWVAEGLCMRMRGRPIGHAWQDHTAIVTAVLLAVSIPALAPWWIIVMGTAFAIVVVKHVYGGVGQNLFNPAMAGYVLLLVSFPVQMTSWPIPAELAQIQVSITDTLNLIFTGFTSAGYNLEQLRMGIDGMTMATPLDSLRNDLNHQLTLTEALTKPVFGDIAGIGWAWVNLAFLAGGLVLIKQKIISWHIPGGMLVGLLVPAAIYWLFNPDQAITPMLHLLSGATMLGAFFIATDPVTAATSNKGRWVFGLLVGFIVFAIRTWGGYPDAVAFAVLLANMCVPVIDRYTQPIAYGHGGRS</sequence>
<evidence type="ECO:0000256" key="6">
    <source>
        <dbReference type="ARBA" id="ARBA00022967"/>
    </source>
</evidence>
<name>A0A0K6GWN7_9GAMM</name>
<evidence type="ECO:0000256" key="4">
    <source>
        <dbReference type="ARBA" id="ARBA00022643"/>
    </source>
</evidence>
<keyword evidence="10" id="KW-0997">Cell inner membrane</keyword>
<evidence type="ECO:0000256" key="7">
    <source>
        <dbReference type="ARBA" id="ARBA00022982"/>
    </source>
</evidence>
<organism evidence="11 12">
    <name type="scientific">Pseudidiomarina woesei</name>
    <dbReference type="NCBI Taxonomy" id="1381080"/>
    <lineage>
        <taxon>Bacteria</taxon>
        <taxon>Pseudomonadati</taxon>
        <taxon>Pseudomonadota</taxon>
        <taxon>Gammaproteobacteria</taxon>
        <taxon>Alteromonadales</taxon>
        <taxon>Idiomarinaceae</taxon>
        <taxon>Pseudidiomarina</taxon>
    </lineage>
</organism>
<feature type="transmembrane region" description="Helical" evidence="10">
    <location>
        <begin position="267"/>
        <end position="286"/>
    </location>
</feature>
<dbReference type="Proteomes" id="UP000182598">
    <property type="component" value="Unassembled WGS sequence"/>
</dbReference>
<keyword evidence="8 10" id="KW-1133">Transmembrane helix</keyword>
<keyword evidence="1 10" id="KW-0813">Transport</keyword>
<comment type="cofactor">
    <cofactor evidence="10">
        <name>FMN</name>
        <dbReference type="ChEBI" id="CHEBI:58210"/>
    </cofactor>
</comment>
<evidence type="ECO:0000256" key="3">
    <source>
        <dbReference type="ARBA" id="ARBA00022630"/>
    </source>
</evidence>
<feature type="transmembrane region" description="Helical" evidence="10">
    <location>
        <begin position="120"/>
        <end position="139"/>
    </location>
</feature>
<dbReference type="GO" id="GO:0005886">
    <property type="term" value="C:plasma membrane"/>
    <property type="evidence" value="ECO:0007669"/>
    <property type="project" value="UniProtKB-SubCell"/>
</dbReference>
<feature type="transmembrane region" description="Helical" evidence="10">
    <location>
        <begin position="73"/>
        <end position="89"/>
    </location>
</feature>
<evidence type="ECO:0000256" key="5">
    <source>
        <dbReference type="ARBA" id="ARBA00022692"/>
    </source>
</evidence>
<keyword evidence="6 10" id="KW-1278">Translocase</keyword>
<comment type="subcellular location">
    <subcellularLocation>
        <location evidence="10">Cell inner membrane</location>
        <topology evidence="10">Multi-pass membrane protein</topology>
    </subcellularLocation>
</comment>
<dbReference type="PANTHER" id="PTHR30578">
    <property type="entry name" value="ELECTRON TRANSPORT COMPLEX PROTEIN RNFD"/>
    <property type="match status" value="1"/>
</dbReference>
<protein>
    <recommendedName>
        <fullName evidence="10">Ion-translocating oxidoreductase complex subunit D</fullName>
        <ecNumber evidence="10">7.-.-.-</ecNumber>
    </recommendedName>
    <alternativeName>
        <fullName evidence="10">Rnf electron transport complex subunit D</fullName>
    </alternativeName>
</protein>
<evidence type="ECO:0000256" key="9">
    <source>
        <dbReference type="ARBA" id="ARBA00023136"/>
    </source>
</evidence>
<dbReference type="NCBIfam" id="NF002011">
    <property type="entry name" value="PRK00816.1"/>
    <property type="match status" value="1"/>
</dbReference>
<keyword evidence="3 10" id="KW-0285">Flavoprotein</keyword>
<dbReference type="AlphaFoldDB" id="A0A0K6GWN7"/>
<feature type="transmembrane region" description="Helical" evidence="10">
    <location>
        <begin position="214"/>
        <end position="234"/>
    </location>
</feature>
<dbReference type="GO" id="GO:0022900">
    <property type="term" value="P:electron transport chain"/>
    <property type="evidence" value="ECO:0007669"/>
    <property type="project" value="UniProtKB-UniRule"/>
</dbReference>
<dbReference type="EC" id="7.-.-.-" evidence="10"/>
<evidence type="ECO:0000256" key="1">
    <source>
        <dbReference type="ARBA" id="ARBA00022448"/>
    </source>
</evidence>
<gene>
    <name evidence="10" type="primary">rnfD</name>
    <name evidence="11" type="ORF">Ga0061064_0445</name>
</gene>
<dbReference type="InterPro" id="IPR004338">
    <property type="entry name" value="NqrB/RnfD"/>
</dbReference>
<keyword evidence="10" id="KW-1003">Cell membrane</keyword>
<keyword evidence="9 10" id="KW-0472">Membrane</keyword>
<dbReference type="GO" id="GO:0055085">
    <property type="term" value="P:transmembrane transport"/>
    <property type="evidence" value="ECO:0007669"/>
    <property type="project" value="InterPro"/>
</dbReference>
<dbReference type="InterPro" id="IPR011303">
    <property type="entry name" value="RnfD_bac"/>
</dbReference>
<keyword evidence="12" id="KW-1185">Reference proteome</keyword>
<dbReference type="RefSeq" id="WP_055438137.1">
    <property type="nucleotide sequence ID" value="NZ_CYHB01000001.1"/>
</dbReference>
<dbReference type="EMBL" id="CYHB01000001">
    <property type="protein sequence ID" value="CUA83137.1"/>
    <property type="molecule type" value="Genomic_DNA"/>
</dbReference>
<dbReference type="Pfam" id="PF03116">
    <property type="entry name" value="NQR2_RnfD_RnfE"/>
    <property type="match status" value="1"/>
</dbReference>
<evidence type="ECO:0000256" key="2">
    <source>
        <dbReference type="ARBA" id="ARBA00022553"/>
    </source>
</evidence>
<reference evidence="12" key="1">
    <citation type="submission" date="2015-08" db="EMBL/GenBank/DDBJ databases">
        <authorList>
            <person name="Varghese N."/>
        </authorList>
    </citation>
    <scope>NUCLEOTIDE SEQUENCE [LARGE SCALE GENOMIC DNA]</scope>
    <source>
        <strain evidence="12">DSM 27808</strain>
    </source>
</reference>
<comment type="similarity">
    <text evidence="10">Belongs to the NqrB/RnfD family.</text>
</comment>